<dbReference type="InterPro" id="IPR006116">
    <property type="entry name" value="NT_2-5OAS_ClassI-CCAase"/>
</dbReference>
<dbReference type="Pfam" id="PF18144">
    <property type="entry name" value="SMODS"/>
    <property type="match status" value="1"/>
</dbReference>
<dbReference type="Gene3D" id="3.30.460.10">
    <property type="entry name" value="Beta Polymerase, domain 2"/>
    <property type="match status" value="1"/>
</dbReference>
<dbReference type="InterPro" id="IPR053445">
    <property type="entry name" value="CBASS_cN_synthase"/>
</dbReference>
<dbReference type="NCBIfam" id="NF041116">
    <property type="entry name" value="CBASS_cyclase_a"/>
    <property type="match status" value="1"/>
</dbReference>
<name>A0ABW0Q378_9HYPH</name>
<reference evidence="3" key="1">
    <citation type="journal article" date="2019" name="Int. J. Syst. Evol. Microbiol.">
        <title>The Global Catalogue of Microorganisms (GCM) 10K type strain sequencing project: providing services to taxonomists for standard genome sequencing and annotation.</title>
        <authorList>
            <consortium name="The Broad Institute Genomics Platform"/>
            <consortium name="The Broad Institute Genome Sequencing Center for Infectious Disease"/>
            <person name="Wu L."/>
            <person name="Ma J."/>
        </authorList>
    </citation>
    <scope>NUCLEOTIDE SEQUENCE [LARGE SCALE GENOMIC DNA]</scope>
    <source>
        <strain evidence="3">KACC 12633</strain>
    </source>
</reference>
<dbReference type="InterPro" id="IPR043519">
    <property type="entry name" value="NT_sf"/>
</dbReference>
<dbReference type="SUPFAM" id="SSF81301">
    <property type="entry name" value="Nucleotidyltransferase"/>
    <property type="match status" value="1"/>
</dbReference>
<organism evidence="2 3">
    <name type="scientific">Kaistia terrae</name>
    <dbReference type="NCBI Taxonomy" id="537017"/>
    <lineage>
        <taxon>Bacteria</taxon>
        <taxon>Pseudomonadati</taxon>
        <taxon>Pseudomonadota</taxon>
        <taxon>Alphaproteobacteria</taxon>
        <taxon>Hyphomicrobiales</taxon>
        <taxon>Kaistiaceae</taxon>
        <taxon>Kaistia</taxon>
    </lineage>
</organism>
<dbReference type="EMBL" id="JBHSML010000033">
    <property type="protein sequence ID" value="MFC5519195.1"/>
    <property type="molecule type" value="Genomic_DNA"/>
</dbReference>
<sequence>MKRAEPTPILGTRSRYRPNCKPSYVDAGTACPDRFEQCQAYGTVMALTNTELRYYDSNVLRLPADKRKEYHAQVDRLIEELRNSVKDKTEIKITKVVKAGSFAKFTILRKTTYDPVDVDVVFYISGRDASKETLDSLSATIYELLIKIYPNKSVEDFEIQRKAATVKFVGTGLSVDIVPVIEDEKRPGYGWQFDIHDGSKLQTCAPSQIQFVRDRKNQDSDFRTLVRLAKKWRNYADIKPLKSFTIELIMAHVLATGGKEGSIEQRFRNFLLYIAQSGLKDQISFPENTLPLGSFSEPVVIFDPVYSFNNVTSRISEVERQEIVAAAQEAWETVNFASVEDDDAVWKEVFGPGFKAED</sequence>
<proteinExistence type="predicted"/>
<keyword evidence="1" id="KW-0051">Antiviral defense</keyword>
<dbReference type="Gene3D" id="1.10.1410.20">
    <property type="entry name" value="2'-5'-oligoadenylate synthetase 1, domain 2"/>
    <property type="match status" value="1"/>
</dbReference>
<evidence type="ECO:0000313" key="2">
    <source>
        <dbReference type="EMBL" id="MFC5519195.1"/>
    </source>
</evidence>
<evidence type="ECO:0000256" key="1">
    <source>
        <dbReference type="ARBA" id="ARBA00023118"/>
    </source>
</evidence>
<accession>A0ABW0Q378</accession>
<dbReference type="RefSeq" id="WP_266346016.1">
    <property type="nucleotide sequence ID" value="NZ_JAPKNH010000012.1"/>
</dbReference>
<dbReference type="Proteomes" id="UP001596150">
    <property type="component" value="Unassembled WGS sequence"/>
</dbReference>
<evidence type="ECO:0000313" key="3">
    <source>
        <dbReference type="Proteomes" id="UP001596150"/>
    </source>
</evidence>
<gene>
    <name evidence="2" type="ORF">ACFPP9_25750</name>
</gene>
<dbReference type="CDD" id="cd05400">
    <property type="entry name" value="NT_2-5OAS_ClassI-CCAase"/>
    <property type="match status" value="1"/>
</dbReference>
<keyword evidence="3" id="KW-1185">Reference proteome</keyword>
<comment type="caution">
    <text evidence="2">The sequence shown here is derived from an EMBL/GenBank/DDBJ whole genome shotgun (WGS) entry which is preliminary data.</text>
</comment>
<protein>
    <submittedName>
        <fullName evidence="2">CBASS oligonucleotide cyclase</fullName>
    </submittedName>
</protein>